<dbReference type="Proteomes" id="UP001168821">
    <property type="component" value="Unassembled WGS sequence"/>
</dbReference>
<feature type="compositionally biased region" description="Basic and acidic residues" evidence="5">
    <location>
        <begin position="311"/>
        <end position="325"/>
    </location>
</feature>
<evidence type="ECO:0000256" key="4">
    <source>
        <dbReference type="PROSITE-ProRule" id="PRU00146"/>
    </source>
</evidence>
<keyword evidence="3" id="KW-0862">Zinc</keyword>
<dbReference type="PROSITE" id="PS50016">
    <property type="entry name" value="ZF_PHD_2"/>
    <property type="match status" value="1"/>
</dbReference>
<accession>A0AA38M047</accession>
<dbReference type="InterPro" id="IPR019787">
    <property type="entry name" value="Znf_PHD-finger"/>
</dbReference>
<evidence type="ECO:0000259" key="6">
    <source>
        <dbReference type="PROSITE" id="PS50016"/>
    </source>
</evidence>
<feature type="compositionally biased region" description="Basic and acidic residues" evidence="5">
    <location>
        <begin position="285"/>
        <end position="298"/>
    </location>
</feature>
<comment type="caution">
    <text evidence="7">The sequence shown here is derived from an EMBL/GenBank/DDBJ whole genome shotgun (WGS) entry which is preliminary data.</text>
</comment>
<dbReference type="AlphaFoldDB" id="A0AA38M047"/>
<dbReference type="InterPro" id="IPR001965">
    <property type="entry name" value="Znf_PHD"/>
</dbReference>
<name>A0AA38M047_9CUCU</name>
<evidence type="ECO:0000256" key="1">
    <source>
        <dbReference type="ARBA" id="ARBA00022723"/>
    </source>
</evidence>
<feature type="region of interest" description="Disordered" evidence="5">
    <location>
        <begin position="276"/>
        <end position="298"/>
    </location>
</feature>
<dbReference type="InterPro" id="IPR013083">
    <property type="entry name" value="Znf_RING/FYVE/PHD"/>
</dbReference>
<keyword evidence="1" id="KW-0479">Metal-binding</keyword>
<dbReference type="Gene3D" id="3.30.40.10">
    <property type="entry name" value="Zinc/RING finger domain, C3HC4 (zinc finger)"/>
    <property type="match status" value="1"/>
</dbReference>
<feature type="region of interest" description="Disordered" evidence="5">
    <location>
        <begin position="18"/>
        <end position="38"/>
    </location>
</feature>
<gene>
    <name evidence="7" type="ORF">Zmor_016456</name>
</gene>
<evidence type="ECO:0000256" key="5">
    <source>
        <dbReference type="SAM" id="MobiDB-lite"/>
    </source>
</evidence>
<protein>
    <recommendedName>
        <fullName evidence="6">PHD-type domain-containing protein</fullName>
    </recommendedName>
</protein>
<keyword evidence="2 4" id="KW-0863">Zinc-finger</keyword>
<evidence type="ECO:0000256" key="3">
    <source>
        <dbReference type="ARBA" id="ARBA00022833"/>
    </source>
</evidence>
<reference evidence="7" key="1">
    <citation type="journal article" date="2023" name="G3 (Bethesda)">
        <title>Whole genome assemblies of Zophobas morio and Tenebrio molitor.</title>
        <authorList>
            <person name="Kaur S."/>
            <person name="Stinson S.A."/>
            <person name="diCenzo G.C."/>
        </authorList>
    </citation>
    <scope>NUCLEOTIDE SEQUENCE</scope>
    <source>
        <strain evidence="7">QUZm001</strain>
    </source>
</reference>
<feature type="domain" description="PHD-type" evidence="6">
    <location>
        <begin position="361"/>
        <end position="413"/>
    </location>
</feature>
<evidence type="ECO:0000313" key="8">
    <source>
        <dbReference type="Proteomes" id="UP001168821"/>
    </source>
</evidence>
<dbReference type="Pfam" id="PF00628">
    <property type="entry name" value="PHD"/>
    <property type="match status" value="1"/>
</dbReference>
<feature type="region of interest" description="Disordered" evidence="5">
    <location>
        <begin position="311"/>
        <end position="354"/>
    </location>
</feature>
<keyword evidence="8" id="KW-1185">Reference proteome</keyword>
<dbReference type="SMART" id="SM00249">
    <property type="entry name" value="PHD"/>
    <property type="match status" value="1"/>
</dbReference>
<dbReference type="GO" id="GO:0008270">
    <property type="term" value="F:zinc ion binding"/>
    <property type="evidence" value="ECO:0007669"/>
    <property type="project" value="UniProtKB-KW"/>
</dbReference>
<evidence type="ECO:0000313" key="7">
    <source>
        <dbReference type="EMBL" id="KAJ3634459.1"/>
    </source>
</evidence>
<dbReference type="EMBL" id="JALNTZ010000472">
    <property type="protein sequence ID" value="KAJ3634459.1"/>
    <property type="molecule type" value="Genomic_DNA"/>
</dbReference>
<sequence length="421" mass="46731">MDKEALMEASESFKNLLRDIAQSPSPPSSPVLEMTSEGQSVPTHADLLFEGKNITEDDIEDEITLSELIKQRIKRDLSEVPQRITPTGNSFTSATSGFEAILDLKELFTESHLLSKIAEDKLQASHNEDSVEKSREAVSVDAKMLEGSNLSNIAGNATSLRDAGSKNNDRVCRDSGVNTNTFSTTDCNNLNATSIIMEVFPQFNLESPLTIPSVAVEPISVKGLKEESSASKESNCKGNDESAVARMSLYHSIANDVSTDEDHLGLLHLVIKKRKEHKQRKKIKERSNKVSNESHEAHEQVAKEVNEKVANKKNRKSENKLKVEMPDSNTKSRMFRSRTPFTDEEEKAKKAHKETLPEKEPVSCGICAFPSNGLPVATCENCKNWYHIACAGLDEAVPTDYGTSWFCHNCNKRKRKACPYS</sequence>
<dbReference type="InterPro" id="IPR011011">
    <property type="entry name" value="Znf_FYVE_PHD"/>
</dbReference>
<dbReference type="SUPFAM" id="SSF57903">
    <property type="entry name" value="FYVE/PHD zinc finger"/>
    <property type="match status" value="1"/>
</dbReference>
<organism evidence="7 8">
    <name type="scientific">Zophobas morio</name>
    <dbReference type="NCBI Taxonomy" id="2755281"/>
    <lineage>
        <taxon>Eukaryota</taxon>
        <taxon>Metazoa</taxon>
        <taxon>Ecdysozoa</taxon>
        <taxon>Arthropoda</taxon>
        <taxon>Hexapoda</taxon>
        <taxon>Insecta</taxon>
        <taxon>Pterygota</taxon>
        <taxon>Neoptera</taxon>
        <taxon>Endopterygota</taxon>
        <taxon>Coleoptera</taxon>
        <taxon>Polyphaga</taxon>
        <taxon>Cucujiformia</taxon>
        <taxon>Tenebrionidae</taxon>
        <taxon>Zophobas</taxon>
    </lineage>
</organism>
<proteinExistence type="predicted"/>
<evidence type="ECO:0000256" key="2">
    <source>
        <dbReference type="ARBA" id="ARBA00022771"/>
    </source>
</evidence>